<dbReference type="GO" id="GO:0005680">
    <property type="term" value="C:anaphase-promoting complex"/>
    <property type="evidence" value="ECO:0007669"/>
    <property type="project" value="TreeGrafter"/>
</dbReference>
<comment type="similarity">
    <text evidence="1">Belongs to the cullin family.</text>
</comment>
<dbReference type="EMBL" id="CP119959">
    <property type="protein sequence ID" value="WFD38640.1"/>
    <property type="molecule type" value="Genomic_DNA"/>
</dbReference>
<evidence type="ECO:0000313" key="3">
    <source>
        <dbReference type="EMBL" id="WFD38640.1"/>
    </source>
</evidence>
<keyword evidence="4" id="KW-1185">Reference proteome</keyword>
<dbReference type="PROSITE" id="PS50069">
    <property type="entry name" value="CULLIN_2"/>
    <property type="match status" value="1"/>
</dbReference>
<organism evidence="3 4">
    <name type="scientific">Malassezia japonica</name>
    <dbReference type="NCBI Taxonomy" id="223818"/>
    <lineage>
        <taxon>Eukaryota</taxon>
        <taxon>Fungi</taxon>
        <taxon>Dikarya</taxon>
        <taxon>Basidiomycota</taxon>
        <taxon>Ustilaginomycotina</taxon>
        <taxon>Malasseziomycetes</taxon>
        <taxon>Malasseziales</taxon>
        <taxon>Malasseziaceae</taxon>
        <taxon>Malassezia</taxon>
    </lineage>
</organism>
<accession>A0AAF0J9V4</accession>
<feature type="domain" description="Cullin family profile" evidence="2">
    <location>
        <begin position="470"/>
        <end position="632"/>
    </location>
</feature>
<evidence type="ECO:0000256" key="1">
    <source>
        <dbReference type="PROSITE-ProRule" id="PRU00330"/>
    </source>
</evidence>
<dbReference type="PANTHER" id="PTHR45957:SF1">
    <property type="entry name" value="ANAPHASE-PROMOTING COMPLEX SUBUNIT 2"/>
    <property type="match status" value="1"/>
</dbReference>
<proteinExistence type="inferred from homology"/>
<dbReference type="GeneID" id="85225250"/>
<sequence length="715" mass="77570">MIAEAWDAAAAACAAQHKGAVDDAWTCLVAVFDPREPAQLSVRQSAPIQAAVASVGQSPAEAAAWYVDLCEEAYAKYCATALEPLAAGANGQEHVPGAIHACFAWLCERYAMLGGAEHGGLCLPEAGAPLLLRCQTQFTLAMHGARLEALPAYFGHVLRETHGTILADPSGVQVAAQLRVLGLATLVQGMLTSTATRLLENAVRRETGASTVRLAQTLQYAAFPAMHDMLQHQLMPALTALLDARPHGLPLADEAPRDVWDVSVSHIHDESMRTVAPAPDHESLYLRLEYGLSRALGHVRLAQLYEIVGMYPRSRGALGDLMAWLEKSDERVNIAEAFSATLKARLLHPGVDTHAILVYYVNIVYALRLVDTSGVILSQVLPPVQRYLRTRPDTIHAVVSALLGDDPSFQLLRMELASAGASLTTSHARAQEDEEAQARPEYWTDPTWAPRPVDAGPEFGQMRSRDVIDLLVSIFDDHAGFIRALEQHTAHQLVRTQDYDTSRVQRNNAIFKRRFGESSLHHCDVMLADIATSAGHDAHFHRACDGTLAATPATAVHPLVISRQFWPEIDTRTFTLPIRLADALDAYAQHYARAERKRRVKWLPHLGTVDVEVEMSDGRRIQASVSPLEAAVAELVAGMGVPAEAGAEDAIETDESDGPARPKPRIVTADNVASALEIDRQTAVAALRFWAAHDVLAELAAPASGSFAVQERAIS</sequence>
<dbReference type="SMART" id="SM00182">
    <property type="entry name" value="CULLIN"/>
    <property type="match status" value="1"/>
</dbReference>
<dbReference type="Proteomes" id="UP001217754">
    <property type="component" value="Chromosome 2"/>
</dbReference>
<dbReference type="PANTHER" id="PTHR45957">
    <property type="entry name" value="ANAPHASE-PROMOTING COMPLEX SUBUNIT 2"/>
    <property type="match status" value="1"/>
</dbReference>
<dbReference type="GO" id="GO:0007091">
    <property type="term" value="P:metaphase/anaphase transition of mitotic cell cycle"/>
    <property type="evidence" value="ECO:0007669"/>
    <property type="project" value="TreeGrafter"/>
</dbReference>
<dbReference type="RefSeq" id="XP_060121537.1">
    <property type="nucleotide sequence ID" value="XM_060265554.1"/>
</dbReference>
<dbReference type="Pfam" id="PF25773">
    <property type="entry name" value="TPR_ANAPC2"/>
    <property type="match status" value="1"/>
</dbReference>
<dbReference type="GO" id="GO:0006511">
    <property type="term" value="P:ubiquitin-dependent protein catabolic process"/>
    <property type="evidence" value="ECO:0007669"/>
    <property type="project" value="InterPro"/>
</dbReference>
<dbReference type="GO" id="GO:0070979">
    <property type="term" value="P:protein K11-linked ubiquitination"/>
    <property type="evidence" value="ECO:0007669"/>
    <property type="project" value="TreeGrafter"/>
</dbReference>
<dbReference type="SUPFAM" id="SSF75632">
    <property type="entry name" value="Cullin homology domain"/>
    <property type="match status" value="1"/>
</dbReference>
<gene>
    <name evidence="3" type="ORF">MJAP1_001601</name>
</gene>
<evidence type="ECO:0000259" key="2">
    <source>
        <dbReference type="PROSITE" id="PS50069"/>
    </source>
</evidence>
<dbReference type="InterPro" id="IPR057975">
    <property type="entry name" value="TPR_ANAPC2"/>
</dbReference>
<dbReference type="InterPro" id="IPR036317">
    <property type="entry name" value="Cullin_homology_sf"/>
</dbReference>
<dbReference type="AlphaFoldDB" id="A0AAF0J9V4"/>
<dbReference type="Gene3D" id="3.30.230.130">
    <property type="entry name" value="Cullin, Chain C, Domain 2"/>
    <property type="match status" value="1"/>
</dbReference>
<name>A0AAF0J9V4_9BASI</name>
<reference evidence="3" key="1">
    <citation type="submission" date="2023-03" db="EMBL/GenBank/DDBJ databases">
        <title>Mating type loci evolution in Malassezia.</title>
        <authorList>
            <person name="Coelho M.A."/>
        </authorList>
    </citation>
    <scope>NUCLEOTIDE SEQUENCE</scope>
    <source>
        <strain evidence="3">CBS 9431</strain>
    </source>
</reference>
<dbReference type="InterPro" id="IPR016158">
    <property type="entry name" value="Cullin_homology"/>
</dbReference>
<dbReference type="Pfam" id="PF26557">
    <property type="entry name" value="Cullin_AB"/>
    <property type="match status" value="1"/>
</dbReference>
<dbReference type="InterPro" id="IPR059120">
    <property type="entry name" value="Cullin-like_AB"/>
</dbReference>
<dbReference type="GO" id="GO:0031625">
    <property type="term" value="F:ubiquitin protein ligase binding"/>
    <property type="evidence" value="ECO:0007669"/>
    <property type="project" value="InterPro"/>
</dbReference>
<evidence type="ECO:0000313" key="4">
    <source>
        <dbReference type="Proteomes" id="UP001217754"/>
    </source>
</evidence>
<protein>
    <recommendedName>
        <fullName evidence="2">Cullin family profile domain-containing protein</fullName>
    </recommendedName>
</protein>
<dbReference type="InterPro" id="IPR044554">
    <property type="entry name" value="ANAPC2"/>
</dbReference>